<evidence type="ECO:0000256" key="1">
    <source>
        <dbReference type="ARBA" id="ARBA00023015"/>
    </source>
</evidence>
<evidence type="ECO:0000313" key="5">
    <source>
        <dbReference type="EMBL" id="SKC39290.1"/>
    </source>
</evidence>
<keyword evidence="2" id="KW-0238">DNA-binding</keyword>
<dbReference type="Gene3D" id="1.10.10.10">
    <property type="entry name" value="Winged helix-like DNA-binding domain superfamily/Winged helix DNA-binding domain"/>
    <property type="match status" value="1"/>
</dbReference>
<feature type="domain" description="HTH marR-type" evidence="4">
    <location>
        <begin position="1"/>
        <end position="141"/>
    </location>
</feature>
<organism evidence="5 6">
    <name type="scientific">Maledivibacter halophilus</name>
    <dbReference type="NCBI Taxonomy" id="36842"/>
    <lineage>
        <taxon>Bacteria</taxon>
        <taxon>Bacillati</taxon>
        <taxon>Bacillota</taxon>
        <taxon>Clostridia</taxon>
        <taxon>Peptostreptococcales</taxon>
        <taxon>Caminicellaceae</taxon>
        <taxon>Maledivibacter</taxon>
    </lineage>
</organism>
<dbReference type="OrthoDB" id="6462103at2"/>
<dbReference type="Pfam" id="PF01047">
    <property type="entry name" value="MarR"/>
    <property type="match status" value="1"/>
</dbReference>
<protein>
    <submittedName>
        <fullName evidence="5">Transcriptional regulator, MarR family</fullName>
    </submittedName>
</protein>
<dbReference type="Proteomes" id="UP000190285">
    <property type="component" value="Unassembled WGS sequence"/>
</dbReference>
<proteinExistence type="predicted"/>
<dbReference type="RefSeq" id="WP_079489027.1">
    <property type="nucleotide sequence ID" value="NZ_FUZT01000001.1"/>
</dbReference>
<sequence length="152" mass="18100">MEKNAKKNKSFIKAISAIYRYSQVYIGDNVKKYNIGKGQWSFLTQLLFNNDGLTQEELSNKLYINKANTARALKKLEDEGYVYRKEDPQDARKKRIYVTKKSLEFEKEFHQIFKDLNKILAKDFTEVEKDMARNLFYRMLENIVEYKDTQGK</sequence>
<dbReference type="SMART" id="SM00347">
    <property type="entry name" value="HTH_MARR"/>
    <property type="match status" value="1"/>
</dbReference>
<evidence type="ECO:0000259" key="4">
    <source>
        <dbReference type="PROSITE" id="PS50995"/>
    </source>
</evidence>
<accession>A0A1T5IJK6</accession>
<dbReference type="InterPro" id="IPR036388">
    <property type="entry name" value="WH-like_DNA-bd_sf"/>
</dbReference>
<keyword evidence="3" id="KW-0804">Transcription</keyword>
<dbReference type="PRINTS" id="PR00598">
    <property type="entry name" value="HTHMARR"/>
</dbReference>
<dbReference type="SUPFAM" id="SSF46785">
    <property type="entry name" value="Winged helix' DNA-binding domain"/>
    <property type="match status" value="1"/>
</dbReference>
<name>A0A1T5IJK6_9FIRM</name>
<dbReference type="PANTHER" id="PTHR42756">
    <property type="entry name" value="TRANSCRIPTIONAL REGULATOR, MARR"/>
    <property type="match status" value="1"/>
</dbReference>
<dbReference type="PANTHER" id="PTHR42756:SF1">
    <property type="entry name" value="TRANSCRIPTIONAL REPRESSOR OF EMRAB OPERON"/>
    <property type="match status" value="1"/>
</dbReference>
<evidence type="ECO:0000256" key="2">
    <source>
        <dbReference type="ARBA" id="ARBA00023125"/>
    </source>
</evidence>
<gene>
    <name evidence="5" type="ORF">SAMN02194393_00456</name>
</gene>
<dbReference type="EMBL" id="FUZT01000001">
    <property type="protein sequence ID" value="SKC39290.1"/>
    <property type="molecule type" value="Genomic_DNA"/>
</dbReference>
<dbReference type="PROSITE" id="PS50995">
    <property type="entry name" value="HTH_MARR_2"/>
    <property type="match status" value="1"/>
</dbReference>
<reference evidence="5 6" key="1">
    <citation type="submission" date="2017-02" db="EMBL/GenBank/DDBJ databases">
        <authorList>
            <person name="Peterson S.W."/>
        </authorList>
    </citation>
    <scope>NUCLEOTIDE SEQUENCE [LARGE SCALE GENOMIC DNA]</scope>
    <source>
        <strain evidence="5 6">M1</strain>
    </source>
</reference>
<dbReference type="GO" id="GO:0003677">
    <property type="term" value="F:DNA binding"/>
    <property type="evidence" value="ECO:0007669"/>
    <property type="project" value="UniProtKB-KW"/>
</dbReference>
<dbReference type="GO" id="GO:0003700">
    <property type="term" value="F:DNA-binding transcription factor activity"/>
    <property type="evidence" value="ECO:0007669"/>
    <property type="project" value="InterPro"/>
</dbReference>
<evidence type="ECO:0000313" key="6">
    <source>
        <dbReference type="Proteomes" id="UP000190285"/>
    </source>
</evidence>
<dbReference type="AlphaFoldDB" id="A0A1T5IJK6"/>
<dbReference type="STRING" id="36842.SAMN02194393_00456"/>
<dbReference type="InterPro" id="IPR036390">
    <property type="entry name" value="WH_DNA-bd_sf"/>
</dbReference>
<keyword evidence="1" id="KW-0805">Transcription regulation</keyword>
<dbReference type="InterPro" id="IPR000835">
    <property type="entry name" value="HTH_MarR-typ"/>
</dbReference>
<evidence type="ECO:0000256" key="3">
    <source>
        <dbReference type="ARBA" id="ARBA00023163"/>
    </source>
</evidence>
<keyword evidence="6" id="KW-1185">Reference proteome</keyword>